<dbReference type="PRINTS" id="PR00081">
    <property type="entry name" value="GDHRDH"/>
</dbReference>
<protein>
    <submittedName>
        <fullName evidence="5">SDR family oxidoreductase</fullName>
    </submittedName>
</protein>
<sequence length="280" mass="28315">MVDGVDGGADGDPETSPDPAPYDLAGKVAVVTGGASGIGYATCRALIDAGAQVVVADIDTEAGHRAADSLGAWYAELDVTSPADWTRLVENVTKVFGGIDIGFLNAGVDTGGAGIGSLSDAQYRRIMAINVDGVVFGARALLPALEARGGGRLVATSSLAGLVAFPRDPVYTATKHAVIGLVRALAPDLAERGVTINAVCPGLTDTPLLGGAKAYLEDQGMPLIRAEDIAAAVLGCLTSAETGQAWVVQAGREPLPYKFRGVPGPAGGIKPPAGFRDPAL</sequence>
<name>A0ABV3DJV8_9ACTN</name>
<evidence type="ECO:0000313" key="6">
    <source>
        <dbReference type="Proteomes" id="UP001551482"/>
    </source>
</evidence>
<dbReference type="Proteomes" id="UP001551482">
    <property type="component" value="Unassembled WGS sequence"/>
</dbReference>
<accession>A0ABV3DJV8</accession>
<evidence type="ECO:0000256" key="1">
    <source>
        <dbReference type="ARBA" id="ARBA00006484"/>
    </source>
</evidence>
<organism evidence="5 6">
    <name type="scientific">Streptodolium elevatio</name>
    <dbReference type="NCBI Taxonomy" id="3157996"/>
    <lineage>
        <taxon>Bacteria</taxon>
        <taxon>Bacillati</taxon>
        <taxon>Actinomycetota</taxon>
        <taxon>Actinomycetes</taxon>
        <taxon>Kitasatosporales</taxon>
        <taxon>Streptomycetaceae</taxon>
        <taxon>Streptodolium</taxon>
    </lineage>
</organism>
<evidence type="ECO:0000256" key="4">
    <source>
        <dbReference type="SAM" id="MobiDB-lite"/>
    </source>
</evidence>
<dbReference type="PANTHER" id="PTHR43180">
    <property type="entry name" value="3-OXOACYL-(ACYL-CARRIER-PROTEIN) REDUCTASE (AFU_ORTHOLOGUE AFUA_6G11210)"/>
    <property type="match status" value="1"/>
</dbReference>
<dbReference type="InterPro" id="IPR036291">
    <property type="entry name" value="NAD(P)-bd_dom_sf"/>
</dbReference>
<evidence type="ECO:0000256" key="2">
    <source>
        <dbReference type="ARBA" id="ARBA00023002"/>
    </source>
</evidence>
<proteinExistence type="inferred from homology"/>
<keyword evidence="2" id="KW-0560">Oxidoreductase</keyword>
<feature type="region of interest" description="Disordered" evidence="4">
    <location>
        <begin position="1"/>
        <end position="22"/>
    </location>
</feature>
<dbReference type="PRINTS" id="PR00080">
    <property type="entry name" value="SDRFAMILY"/>
</dbReference>
<keyword evidence="6" id="KW-1185">Reference proteome</keyword>
<dbReference type="Pfam" id="PF00106">
    <property type="entry name" value="adh_short"/>
    <property type="match status" value="1"/>
</dbReference>
<evidence type="ECO:0000256" key="3">
    <source>
        <dbReference type="RuleBase" id="RU000363"/>
    </source>
</evidence>
<dbReference type="Gene3D" id="3.40.50.720">
    <property type="entry name" value="NAD(P)-binding Rossmann-like Domain"/>
    <property type="match status" value="1"/>
</dbReference>
<comment type="similarity">
    <text evidence="1 3">Belongs to the short-chain dehydrogenases/reductases (SDR) family.</text>
</comment>
<evidence type="ECO:0000313" key="5">
    <source>
        <dbReference type="EMBL" id="MEU8135487.1"/>
    </source>
</evidence>
<dbReference type="PROSITE" id="PS00061">
    <property type="entry name" value="ADH_SHORT"/>
    <property type="match status" value="1"/>
</dbReference>
<dbReference type="CDD" id="cd05233">
    <property type="entry name" value="SDR_c"/>
    <property type="match status" value="1"/>
</dbReference>
<dbReference type="InterPro" id="IPR020904">
    <property type="entry name" value="Sc_DH/Rdtase_CS"/>
</dbReference>
<dbReference type="RefSeq" id="WP_358355277.1">
    <property type="nucleotide sequence ID" value="NZ_JBEZFP010000044.1"/>
</dbReference>
<dbReference type="SUPFAM" id="SSF51735">
    <property type="entry name" value="NAD(P)-binding Rossmann-fold domains"/>
    <property type="match status" value="1"/>
</dbReference>
<gene>
    <name evidence="5" type="ORF">AB0C36_18435</name>
</gene>
<comment type="caution">
    <text evidence="5">The sequence shown here is derived from an EMBL/GenBank/DDBJ whole genome shotgun (WGS) entry which is preliminary data.</text>
</comment>
<dbReference type="InterPro" id="IPR002347">
    <property type="entry name" value="SDR_fam"/>
</dbReference>
<reference evidence="5 6" key="1">
    <citation type="submission" date="2024-06" db="EMBL/GenBank/DDBJ databases">
        <title>The Natural Products Discovery Center: Release of the First 8490 Sequenced Strains for Exploring Actinobacteria Biosynthetic Diversity.</title>
        <authorList>
            <person name="Kalkreuter E."/>
            <person name="Kautsar S.A."/>
            <person name="Yang D."/>
            <person name="Bader C.D."/>
            <person name="Teijaro C.N."/>
            <person name="Fluegel L."/>
            <person name="Davis C.M."/>
            <person name="Simpson J.R."/>
            <person name="Lauterbach L."/>
            <person name="Steele A.D."/>
            <person name="Gui C."/>
            <person name="Meng S."/>
            <person name="Li G."/>
            <person name="Viehrig K."/>
            <person name="Ye F."/>
            <person name="Su P."/>
            <person name="Kiefer A.F."/>
            <person name="Nichols A."/>
            <person name="Cepeda A.J."/>
            <person name="Yan W."/>
            <person name="Fan B."/>
            <person name="Jiang Y."/>
            <person name="Adhikari A."/>
            <person name="Zheng C.-J."/>
            <person name="Schuster L."/>
            <person name="Cowan T.M."/>
            <person name="Smanski M.J."/>
            <person name="Chevrette M.G."/>
            <person name="De Carvalho L.P.S."/>
            <person name="Shen B."/>
        </authorList>
    </citation>
    <scope>NUCLEOTIDE SEQUENCE [LARGE SCALE GENOMIC DNA]</scope>
    <source>
        <strain evidence="5 6">NPDC048946</strain>
    </source>
</reference>
<dbReference type="EMBL" id="JBEZFP010000044">
    <property type="protein sequence ID" value="MEU8135487.1"/>
    <property type="molecule type" value="Genomic_DNA"/>
</dbReference>
<dbReference type="PANTHER" id="PTHR43180:SF33">
    <property type="entry name" value="15-HYDROXYPROSTAGLANDIN DEHYDROGENASE [NAD(+)]-LIKE"/>
    <property type="match status" value="1"/>
</dbReference>